<dbReference type="SUPFAM" id="SSF55424">
    <property type="entry name" value="FAD/NAD-linked reductases, dimerisation (C-terminal) domain"/>
    <property type="match status" value="1"/>
</dbReference>
<dbReference type="InterPro" id="IPR016156">
    <property type="entry name" value="FAD/NAD-linked_Rdtase_dimer_sf"/>
</dbReference>
<dbReference type="eggNOG" id="COG0446">
    <property type="taxonomic scope" value="Bacteria"/>
</dbReference>
<organism evidence="6 7">
    <name type="scientific">Thauera aminoaromatica</name>
    <dbReference type="NCBI Taxonomy" id="164330"/>
    <lineage>
        <taxon>Bacteria</taxon>
        <taxon>Pseudomonadati</taxon>
        <taxon>Pseudomonadota</taxon>
        <taxon>Betaproteobacteria</taxon>
        <taxon>Rhodocyclales</taxon>
        <taxon>Zoogloeaceae</taxon>
        <taxon>Thauera</taxon>
    </lineage>
</organism>
<dbReference type="Pfam" id="PF21706">
    <property type="entry name" value="FCSD_central"/>
    <property type="match status" value="1"/>
</dbReference>
<dbReference type="Gene3D" id="3.90.760.10">
    <property type="entry name" value="Flavocytochrome c sulphide dehydrogenase, flavin-binding domain"/>
    <property type="match status" value="1"/>
</dbReference>
<dbReference type="Pfam" id="PF07992">
    <property type="entry name" value="Pyr_redox_2"/>
    <property type="match status" value="1"/>
</dbReference>
<protein>
    <submittedName>
        <fullName evidence="6">Flavocytochrome c sulphide dehydrogenase flavin-binding</fullName>
    </submittedName>
</protein>
<dbReference type="AlphaFoldDB" id="C4ZMY8"/>
<keyword evidence="7" id="KW-1185">Reference proteome</keyword>
<dbReference type="PANTHER" id="PTHR43755:SF1">
    <property type="entry name" value="FAD-DEPENDENT PYRIDINE NUCLEOTIDE-DISULPHIDE OXIDOREDUCTASE"/>
    <property type="match status" value="1"/>
</dbReference>
<dbReference type="InterPro" id="IPR049386">
    <property type="entry name" value="FCSD_central"/>
</dbReference>
<dbReference type="Proteomes" id="UP000002186">
    <property type="component" value="Chromosome"/>
</dbReference>
<dbReference type="SUPFAM" id="SSF51905">
    <property type="entry name" value="FAD/NAD(P)-binding domain"/>
    <property type="match status" value="2"/>
</dbReference>
<dbReference type="KEGG" id="tmz:Tmz1t_0627"/>
<sequence length="427" mass="45913">MSTIDRRGFIRSAGGLALALGAGVGVGACATPVGRAAPGRVVVIGGGFGGATAAKYLKKWEPRLEVTLVERNQNFVSCPISNLVLAGVKRIEDITLAYDGLARYGVRLVRDEAVAIDVDKREVRLAKGDPLPWDRLVVAPGIDFLYEQIPGLNNADARQQVLHAWKAGAQTVALRKRLEELPDGGVFALSIPKAPYRCPPGPYERASVVAHYFKQHKPRSKVLILDGNPEITSKKALFLQAWEERYKGIIEYRPDSVLQDFDVRANVGKFEFESVRAELFNVIPPQRSGLIASPFANVGGRWAGVDFRSFESTAVAGVHLIGDAIATAPGMPKSGFMANNHAKVAADAVIASLTGLEPNPAPIIANTCYSFVSDRDAVHVASIHKFDTQENTLLPVKGAGGLSAVANDLEGKYALAWARNIWADALT</sequence>
<feature type="domain" description="FAD/NAD(P)-binding" evidence="3">
    <location>
        <begin position="40"/>
        <end position="155"/>
    </location>
</feature>
<dbReference type="Gene3D" id="3.50.50.60">
    <property type="entry name" value="FAD/NAD(P)-binding domain"/>
    <property type="match status" value="2"/>
</dbReference>
<dbReference type="RefSeq" id="WP_012584553.1">
    <property type="nucleotide sequence ID" value="NC_011662.2"/>
</dbReference>
<evidence type="ECO:0000259" key="3">
    <source>
        <dbReference type="Pfam" id="PF07992"/>
    </source>
</evidence>
<gene>
    <name evidence="6" type="ordered locus">Tmz1t_0627</name>
</gene>
<name>C4ZMY8_THASP</name>
<dbReference type="PROSITE" id="PS51318">
    <property type="entry name" value="TAT"/>
    <property type="match status" value="1"/>
</dbReference>
<dbReference type="InterPro" id="IPR023753">
    <property type="entry name" value="FAD/NAD-binding_dom"/>
</dbReference>
<dbReference type="InterPro" id="IPR036188">
    <property type="entry name" value="FAD/NAD-bd_sf"/>
</dbReference>
<reference evidence="6 7" key="2">
    <citation type="journal article" date="2012" name="Stand. Genomic Sci.">
        <title>Complete genome sequence of Thauera aminoaromatica strain MZ1T.</title>
        <authorList>
            <person name="Jiang K."/>
            <person name="Sanseverino J."/>
            <person name="Chauhan A."/>
            <person name="Lucas S."/>
            <person name="Copeland A."/>
            <person name="Lapidus A."/>
            <person name="Del Rio T.G."/>
            <person name="Dalin E."/>
            <person name="Tice H."/>
            <person name="Bruce D."/>
            <person name="Goodwin L."/>
            <person name="Pitluck S."/>
            <person name="Sims D."/>
            <person name="Brettin T."/>
            <person name="Detter J.C."/>
            <person name="Han C."/>
            <person name="Chang Y.J."/>
            <person name="Larimer F."/>
            <person name="Land M."/>
            <person name="Hauser L."/>
            <person name="Kyrpides N.C."/>
            <person name="Mikhailova N."/>
            <person name="Moser S."/>
            <person name="Jegier P."/>
            <person name="Close D."/>
            <person name="Debruyn J.M."/>
            <person name="Wang Y."/>
            <person name="Layton A.C."/>
            <person name="Allen M.S."/>
            <person name="Sayler G.S."/>
        </authorList>
    </citation>
    <scope>NUCLEOTIDE SEQUENCE [LARGE SCALE GENOMIC DNA]</scope>
    <source>
        <strain evidence="6 7">MZ1T</strain>
    </source>
</reference>
<dbReference type="PROSITE" id="PS51257">
    <property type="entry name" value="PROKAR_LIPOPROTEIN"/>
    <property type="match status" value="1"/>
</dbReference>
<dbReference type="Pfam" id="PF09242">
    <property type="entry name" value="FCSD-flav_bind"/>
    <property type="match status" value="1"/>
</dbReference>
<evidence type="ECO:0000256" key="2">
    <source>
        <dbReference type="ARBA" id="ARBA00022827"/>
    </source>
</evidence>
<accession>C4ZMY8</accession>
<dbReference type="HOGENOM" id="CLU_030742_0_0_4"/>
<dbReference type="OrthoDB" id="9802771at2"/>
<dbReference type="STRING" id="85643.Tmz1t_0627"/>
<dbReference type="InterPro" id="IPR006311">
    <property type="entry name" value="TAT_signal"/>
</dbReference>
<evidence type="ECO:0000259" key="4">
    <source>
        <dbReference type="Pfam" id="PF09242"/>
    </source>
</evidence>
<dbReference type="InterPro" id="IPR015323">
    <property type="entry name" value="FlavoCytC_S_DH_flav-bd"/>
</dbReference>
<dbReference type="InterPro" id="IPR052541">
    <property type="entry name" value="SQRD"/>
</dbReference>
<keyword evidence="2" id="KW-0274">FAD</keyword>
<evidence type="ECO:0000313" key="7">
    <source>
        <dbReference type="Proteomes" id="UP000002186"/>
    </source>
</evidence>
<dbReference type="GO" id="GO:0050660">
    <property type="term" value="F:flavin adenine dinucleotide binding"/>
    <property type="evidence" value="ECO:0007669"/>
    <property type="project" value="InterPro"/>
</dbReference>
<proteinExistence type="predicted"/>
<evidence type="ECO:0000259" key="5">
    <source>
        <dbReference type="Pfam" id="PF21706"/>
    </source>
</evidence>
<evidence type="ECO:0000256" key="1">
    <source>
        <dbReference type="ARBA" id="ARBA00022630"/>
    </source>
</evidence>
<feature type="domain" description="Flavocytochrome c sulphide dehydrogenase flavin-binding" evidence="4">
    <location>
        <begin position="360"/>
        <end position="426"/>
    </location>
</feature>
<dbReference type="EMBL" id="CP001281">
    <property type="protein sequence ID" value="ACK53400.1"/>
    <property type="molecule type" value="Genomic_DNA"/>
</dbReference>
<dbReference type="GO" id="GO:0016491">
    <property type="term" value="F:oxidoreductase activity"/>
    <property type="evidence" value="ECO:0007669"/>
    <property type="project" value="InterPro"/>
</dbReference>
<keyword evidence="1" id="KW-0285">Flavoprotein</keyword>
<dbReference type="InterPro" id="IPR037092">
    <property type="entry name" value="FlavoCytC_S_DH_flav-bd_sf"/>
</dbReference>
<evidence type="ECO:0000313" key="6">
    <source>
        <dbReference type="EMBL" id="ACK53400.1"/>
    </source>
</evidence>
<feature type="domain" description="Sulfide dehydrogenase [flavocytochrome c] flavoprotein chain central" evidence="5">
    <location>
        <begin position="171"/>
        <end position="284"/>
    </location>
</feature>
<reference evidence="7" key="1">
    <citation type="submission" date="2009-05" db="EMBL/GenBank/DDBJ databases">
        <title>Complete sequence of chromosome of Thauera sp. MZ1T.</title>
        <authorList>
            <consortium name="US DOE Joint Genome Institute"/>
            <person name="Lucas S."/>
            <person name="Copeland A."/>
            <person name="Lapidus A."/>
            <person name="Glavina del Rio T."/>
            <person name="Dalin E."/>
            <person name="Tice H."/>
            <person name="Bruce D."/>
            <person name="Goodwin L."/>
            <person name="Pitluck S."/>
            <person name="Sims D."/>
            <person name="Brettin T."/>
            <person name="Detter J.C."/>
            <person name="Han C."/>
            <person name="Larimer F."/>
            <person name="Land M."/>
            <person name="Hauser L."/>
            <person name="Kyrpides N."/>
            <person name="Mikhailova N."/>
            <person name="Sayler G.S."/>
        </authorList>
    </citation>
    <scope>NUCLEOTIDE SEQUENCE [LARGE SCALE GENOMIC DNA]</scope>
    <source>
        <strain evidence="7">MZ1T</strain>
    </source>
</reference>
<dbReference type="PANTHER" id="PTHR43755">
    <property type="match status" value="1"/>
</dbReference>